<dbReference type="InterPro" id="IPR050300">
    <property type="entry name" value="GDXG_lipolytic_enzyme"/>
</dbReference>
<dbReference type="Proteomes" id="UP000053475">
    <property type="component" value="Unassembled WGS sequence"/>
</dbReference>
<comment type="caution">
    <text evidence="4">The sequence shown here is derived from an EMBL/GenBank/DDBJ whole genome shotgun (WGS) entry which is preliminary data.</text>
</comment>
<accession>A0A0C1C2X2</accession>
<dbReference type="InterPro" id="IPR013094">
    <property type="entry name" value="AB_hydrolase_3"/>
</dbReference>
<evidence type="ECO:0000313" key="4">
    <source>
        <dbReference type="EMBL" id="KIA75380.1"/>
    </source>
</evidence>
<evidence type="ECO:0000256" key="2">
    <source>
        <dbReference type="SAM" id="SignalP"/>
    </source>
</evidence>
<keyword evidence="1" id="KW-0378">Hydrolase</keyword>
<dbReference type="InterPro" id="IPR029058">
    <property type="entry name" value="AB_hydrolase_fold"/>
</dbReference>
<evidence type="ECO:0000256" key="1">
    <source>
        <dbReference type="ARBA" id="ARBA00022801"/>
    </source>
</evidence>
<evidence type="ECO:0000259" key="3">
    <source>
        <dbReference type="Pfam" id="PF07859"/>
    </source>
</evidence>
<organism evidence="4 5">
    <name type="scientific">Aspergillus ustus</name>
    <dbReference type="NCBI Taxonomy" id="40382"/>
    <lineage>
        <taxon>Eukaryota</taxon>
        <taxon>Fungi</taxon>
        <taxon>Dikarya</taxon>
        <taxon>Ascomycota</taxon>
        <taxon>Pezizomycotina</taxon>
        <taxon>Eurotiomycetes</taxon>
        <taxon>Eurotiomycetidae</taxon>
        <taxon>Eurotiales</taxon>
        <taxon>Aspergillaceae</taxon>
        <taxon>Aspergillus</taxon>
        <taxon>Aspergillus subgen. Nidulantes</taxon>
    </lineage>
</organism>
<dbReference type="PANTHER" id="PTHR48081:SF8">
    <property type="entry name" value="ALPHA_BETA HYDROLASE FOLD-3 DOMAIN-CONTAINING PROTEIN-RELATED"/>
    <property type="match status" value="1"/>
</dbReference>
<evidence type="ECO:0000313" key="5">
    <source>
        <dbReference type="Proteomes" id="UP000053475"/>
    </source>
</evidence>
<dbReference type="Gene3D" id="3.40.50.1820">
    <property type="entry name" value="alpha/beta hydrolase"/>
    <property type="match status" value="1"/>
</dbReference>
<feature type="chain" id="PRO_5002142631" description="Alpha/beta hydrolase fold-3 domain-containing protein" evidence="2">
    <location>
        <begin position="21"/>
        <end position="317"/>
    </location>
</feature>
<sequence>MTSFLAFARYLYLRALVTLSRFLLKLLAPPLKPAPDDVLHIPSRDKQQRAIKAHVYKPPPSIENAAENKPTRVLINLCGTGLAIPFHGMDDDFCRFIANTTGHTVLDVEYRLAPEHPFPAALHDVEDTVQYVLEHWEKNKDAIKASPSISISGFSSGGTLALAACTSLPCDTFESLIAFYPATDLSTDPSLRRAPTTTTTADGKEEKRSPFWTRIFRESYIGDLDARDPRISPAFADTAVFPRSVLFVTAGLDVSAVEAEELAQRMKTETEGGSREVLLRRMEGCGHAFDKKLTRDVVVEARKEAYDLAAKVLSKGT</sequence>
<dbReference type="GO" id="GO:0016787">
    <property type="term" value="F:hydrolase activity"/>
    <property type="evidence" value="ECO:0007669"/>
    <property type="project" value="UniProtKB-KW"/>
</dbReference>
<keyword evidence="5" id="KW-1185">Reference proteome</keyword>
<gene>
    <name evidence="4" type="ORF">HK57_00144</name>
</gene>
<feature type="signal peptide" evidence="2">
    <location>
        <begin position="1"/>
        <end position="20"/>
    </location>
</feature>
<protein>
    <recommendedName>
        <fullName evidence="3">Alpha/beta hydrolase fold-3 domain-containing protein</fullName>
    </recommendedName>
</protein>
<feature type="domain" description="Alpha/beta hydrolase fold-3" evidence="3">
    <location>
        <begin position="88"/>
        <end position="289"/>
    </location>
</feature>
<proteinExistence type="predicted"/>
<name>A0A0C1C2X2_ASPUT</name>
<dbReference type="SUPFAM" id="SSF53474">
    <property type="entry name" value="alpha/beta-Hydrolases"/>
    <property type="match status" value="1"/>
</dbReference>
<dbReference type="AlphaFoldDB" id="A0A0C1C2X2"/>
<reference evidence="4 5" key="1">
    <citation type="submission" date="2014-11" db="EMBL/GenBank/DDBJ databases">
        <title>Genomics derived discovery of secondary metabolites biosynthetic gene clusters in Aspergillus ustus.</title>
        <authorList>
            <person name="Pi B."/>
            <person name="Dai F."/>
            <person name="Song X."/>
            <person name="Zhu C."/>
            <person name="Li H."/>
            <person name="Yu D."/>
        </authorList>
    </citation>
    <scope>NUCLEOTIDE SEQUENCE [LARGE SCALE GENOMIC DNA]</scope>
    <source>
        <strain evidence="4 5">3.3904</strain>
    </source>
</reference>
<dbReference type="PANTHER" id="PTHR48081">
    <property type="entry name" value="AB HYDROLASE SUPERFAMILY PROTEIN C4A8.06C"/>
    <property type="match status" value="1"/>
</dbReference>
<keyword evidence="2" id="KW-0732">Signal</keyword>
<dbReference type="EMBL" id="JOMC01000196">
    <property type="protein sequence ID" value="KIA75380.1"/>
    <property type="molecule type" value="Genomic_DNA"/>
</dbReference>
<dbReference type="Pfam" id="PF07859">
    <property type="entry name" value="Abhydrolase_3"/>
    <property type="match status" value="1"/>
</dbReference>